<dbReference type="GO" id="GO:0030288">
    <property type="term" value="C:outer membrane-bounded periplasmic space"/>
    <property type="evidence" value="ECO:0007669"/>
    <property type="project" value="TreeGrafter"/>
</dbReference>
<feature type="compositionally biased region" description="Polar residues" evidence="12">
    <location>
        <begin position="676"/>
        <end position="686"/>
    </location>
</feature>
<dbReference type="InterPro" id="IPR006179">
    <property type="entry name" value="5_nucleotidase/apyrase"/>
</dbReference>
<dbReference type="NCBIfam" id="NF006938">
    <property type="entry name" value="PRK09420.1"/>
    <property type="match status" value="1"/>
</dbReference>
<dbReference type="InterPro" id="IPR036907">
    <property type="entry name" value="5'-Nucleotdase_C_sf"/>
</dbReference>
<dbReference type="Proteomes" id="UP000005387">
    <property type="component" value="Unassembled WGS sequence"/>
</dbReference>
<dbReference type="GO" id="GO:0008254">
    <property type="term" value="F:3'-nucleotidase activity"/>
    <property type="evidence" value="ECO:0007669"/>
    <property type="project" value="UniProtKB-EC"/>
</dbReference>
<reference evidence="14 15" key="1">
    <citation type="submission" date="2010-07" db="EMBL/GenBank/DDBJ databases">
        <title>The draft genome of Paenibacillus curdlanolyticus YK9.</title>
        <authorList>
            <consortium name="US DOE Joint Genome Institute (JGI-PGF)"/>
            <person name="Lucas S."/>
            <person name="Copeland A."/>
            <person name="Lapidus A."/>
            <person name="Cheng J.-F."/>
            <person name="Bruce D."/>
            <person name="Goodwin L."/>
            <person name="Pitluck S."/>
            <person name="Land M.L."/>
            <person name="Hauser L."/>
            <person name="Chang Y.-J."/>
            <person name="Jeffries C."/>
            <person name="Anderson I.J."/>
            <person name="Johnson E."/>
            <person name="Loganathan U."/>
            <person name="Mulhopadhyay B."/>
            <person name="Kyrpides N."/>
            <person name="Woyke T.J."/>
        </authorList>
    </citation>
    <scope>NUCLEOTIDE SEQUENCE [LARGE SCALE GENOMIC DNA]</scope>
    <source>
        <strain evidence="14 15">YK9</strain>
    </source>
</reference>
<keyword evidence="10" id="KW-0511">Multifunctional enzyme</keyword>
<dbReference type="InterPro" id="IPR029052">
    <property type="entry name" value="Metallo-depent_PP-like"/>
</dbReference>
<name>E0IBC7_9BACL</name>
<keyword evidence="15" id="KW-1185">Reference proteome</keyword>
<evidence type="ECO:0000256" key="8">
    <source>
        <dbReference type="ARBA" id="ARBA00022741"/>
    </source>
</evidence>
<dbReference type="InterPro" id="IPR008334">
    <property type="entry name" value="5'-Nucleotdase_C"/>
</dbReference>
<dbReference type="Gene3D" id="3.60.21.10">
    <property type="match status" value="1"/>
</dbReference>
<dbReference type="InterPro" id="IPR041827">
    <property type="entry name" value="CpdB_N"/>
</dbReference>
<dbReference type="AlphaFoldDB" id="E0IBC7"/>
<dbReference type="PANTHER" id="PTHR11575:SF6">
    <property type="entry name" value="2',3'-CYCLIC-NUCLEOTIDE 2'-PHOSPHODIESTERASE_3'-NUCLEOTIDASE"/>
    <property type="match status" value="1"/>
</dbReference>
<feature type="compositionally biased region" description="Low complexity" evidence="12">
    <location>
        <begin position="664"/>
        <end position="675"/>
    </location>
</feature>
<dbReference type="PROSITE" id="PS51782">
    <property type="entry name" value="LYSM"/>
    <property type="match status" value="1"/>
</dbReference>
<proteinExistence type="inferred from homology"/>
<dbReference type="InterPro" id="IPR004843">
    <property type="entry name" value="Calcineurin-like_PHP"/>
</dbReference>
<dbReference type="GO" id="GO:0046872">
    <property type="term" value="F:metal ion binding"/>
    <property type="evidence" value="ECO:0007669"/>
    <property type="project" value="UniProtKB-KW"/>
</dbReference>
<evidence type="ECO:0000259" key="13">
    <source>
        <dbReference type="PROSITE" id="PS51782"/>
    </source>
</evidence>
<sequence length="772" mass="83118">MSKLMLWKSALAAVTALGTMAAPATIIGASAAEPASSAATVQLRVLETTDLHVNLMNYDYFADKSTDEYGLAKTATLIKQARAERANSLLFDNGDLIQGNPLGDYVAKVDPLQKGETHPVYKAMNLLDYDAGNIGNHEFNYGLDFLKTSLQGAKFPYVNANLYVDDHDNNPANDQHYFTPYLLLDRTVTDDAGAKHAIKVGVIGFVPPQVMQWDKSNLQGKVIAKDIVETAKKLVPEMKAKGADLIIALPHSGFEDIPQTENMENSVLYLSQVPDINVILFGHAHKVFPSAAFDGKKGVDLAKGTINGVPAVEPGFWGNNLGVVDLELALKDGQWTVQNSKVDVRPIYDAANKKALVDVDPEIANAVEADHNHTLDYIRGPVGTTKAPINSFFALVQDDPSIQIVTSAQKWYVEQHLQGTEYEGLPVLSAGAPFKAGGRQGPSYYTNIPAGKIAIKNVADLYLYSNTVNAVVLTGAEMKEWLEWSAGQFNTIDPKGTSEQPLVNDNFPTYNFDVIDGLNYQIDVTQQARYDAGGKLTAPDAHRIQNLSYKGKPIDLKQKFIVATNNYRASSSKLANPDGKRIVLASPDENRQAVIDYIKTFKTIDPAADGNWSFLPIKANVNVTFKTSPDAKAFAAKLPSMKYVGDSEDGYAKYRLSFDAVTSSTGTAAGAGQSTKPTSKPTTGGSAPSPAEAGTKSASTGGSHAGAKPAPVGSTPASIAKNTVYIVKSGDTLSQIAAHYGTTWQKLAAYNELRNPNLIYPGQQIRIPANEL</sequence>
<comment type="cofactor">
    <cofactor evidence="3">
        <name>a divalent metal cation</name>
        <dbReference type="ChEBI" id="CHEBI:60240"/>
    </cofactor>
</comment>
<dbReference type="STRING" id="717606.PaecuDRAFT_2966"/>
<dbReference type="Pfam" id="PF02872">
    <property type="entry name" value="5_nucleotid_C"/>
    <property type="match status" value="1"/>
</dbReference>
<dbReference type="SUPFAM" id="SSF56300">
    <property type="entry name" value="Metallo-dependent phosphatases"/>
    <property type="match status" value="1"/>
</dbReference>
<evidence type="ECO:0000256" key="6">
    <source>
        <dbReference type="ARBA" id="ARBA00022723"/>
    </source>
</evidence>
<evidence type="ECO:0000313" key="15">
    <source>
        <dbReference type="Proteomes" id="UP000005387"/>
    </source>
</evidence>
<dbReference type="PANTHER" id="PTHR11575">
    <property type="entry name" value="5'-NUCLEOTIDASE-RELATED"/>
    <property type="match status" value="1"/>
</dbReference>
<dbReference type="PROSITE" id="PS00786">
    <property type="entry name" value="5_NUCLEOTIDASE_2"/>
    <property type="match status" value="1"/>
</dbReference>
<comment type="subcellular location">
    <subcellularLocation>
        <location evidence="4">Cell envelope</location>
    </subcellularLocation>
</comment>
<dbReference type="EMBL" id="AEDD01000008">
    <property type="protein sequence ID" value="EFM10007.1"/>
    <property type="molecule type" value="Genomic_DNA"/>
</dbReference>
<evidence type="ECO:0000256" key="9">
    <source>
        <dbReference type="ARBA" id="ARBA00022801"/>
    </source>
</evidence>
<evidence type="ECO:0000256" key="10">
    <source>
        <dbReference type="ARBA" id="ARBA00023268"/>
    </source>
</evidence>
<dbReference type="InterPro" id="IPR006146">
    <property type="entry name" value="5'-Nucleotdase_CS"/>
</dbReference>
<dbReference type="Pfam" id="PF01476">
    <property type="entry name" value="LysM"/>
    <property type="match status" value="1"/>
</dbReference>
<protein>
    <submittedName>
        <fullName evidence="14">2',3'-cyclic-nucleotide 2'-phosphodiesterase</fullName>
    </submittedName>
</protein>
<evidence type="ECO:0000256" key="11">
    <source>
        <dbReference type="RuleBase" id="RU362119"/>
    </source>
</evidence>
<dbReference type="RefSeq" id="WP_006038954.1">
    <property type="nucleotide sequence ID" value="NZ_AEDD01000008.1"/>
</dbReference>
<dbReference type="eggNOG" id="COG0737">
    <property type="taxonomic scope" value="Bacteria"/>
</dbReference>
<dbReference type="Pfam" id="PF00149">
    <property type="entry name" value="Metallophos"/>
    <property type="match status" value="1"/>
</dbReference>
<accession>E0IBC7</accession>
<comment type="similarity">
    <text evidence="5 11">Belongs to the 5'-nucleotidase family.</text>
</comment>
<evidence type="ECO:0000256" key="2">
    <source>
        <dbReference type="ARBA" id="ARBA00001730"/>
    </source>
</evidence>
<dbReference type="eggNOG" id="COG1388">
    <property type="taxonomic scope" value="Bacteria"/>
</dbReference>
<dbReference type="CDD" id="cd07410">
    <property type="entry name" value="MPP_CpdB_N"/>
    <property type="match status" value="1"/>
</dbReference>
<feature type="signal peptide" evidence="11">
    <location>
        <begin position="1"/>
        <end position="21"/>
    </location>
</feature>
<dbReference type="SUPFAM" id="SSF55816">
    <property type="entry name" value="5'-nucleotidase (syn. UDP-sugar hydrolase), C-terminal domain"/>
    <property type="match status" value="1"/>
</dbReference>
<gene>
    <name evidence="14" type="ORF">PaecuDRAFT_2966</name>
</gene>
<evidence type="ECO:0000256" key="7">
    <source>
        <dbReference type="ARBA" id="ARBA00022729"/>
    </source>
</evidence>
<evidence type="ECO:0000256" key="3">
    <source>
        <dbReference type="ARBA" id="ARBA00001968"/>
    </source>
</evidence>
<dbReference type="SMART" id="SM00257">
    <property type="entry name" value="LysM"/>
    <property type="match status" value="1"/>
</dbReference>
<dbReference type="GO" id="GO:0000166">
    <property type="term" value="F:nucleotide binding"/>
    <property type="evidence" value="ECO:0007669"/>
    <property type="project" value="UniProtKB-KW"/>
</dbReference>
<dbReference type="InterPro" id="IPR006294">
    <property type="entry name" value="Cyc_nuc_PDE_nucleotidase"/>
</dbReference>
<dbReference type="NCBIfam" id="TIGR01390">
    <property type="entry name" value="CycNucDiestase"/>
    <property type="match status" value="1"/>
</dbReference>
<dbReference type="InterPro" id="IPR018392">
    <property type="entry name" value="LysM"/>
</dbReference>
<keyword evidence="7 11" id="KW-0732">Signal</keyword>
<feature type="domain" description="LysM" evidence="13">
    <location>
        <begin position="723"/>
        <end position="767"/>
    </location>
</feature>
<dbReference type="PRINTS" id="PR01607">
    <property type="entry name" value="APYRASEFAMLY"/>
</dbReference>
<dbReference type="GO" id="GO:0009166">
    <property type="term" value="P:nucleotide catabolic process"/>
    <property type="evidence" value="ECO:0007669"/>
    <property type="project" value="InterPro"/>
</dbReference>
<evidence type="ECO:0000256" key="1">
    <source>
        <dbReference type="ARBA" id="ARBA00000527"/>
    </source>
</evidence>
<keyword evidence="8 11" id="KW-0547">Nucleotide-binding</keyword>
<evidence type="ECO:0000256" key="5">
    <source>
        <dbReference type="ARBA" id="ARBA00006654"/>
    </source>
</evidence>
<dbReference type="CDD" id="cd00118">
    <property type="entry name" value="LysM"/>
    <property type="match status" value="1"/>
</dbReference>
<dbReference type="SUPFAM" id="SSF54106">
    <property type="entry name" value="LysM domain"/>
    <property type="match status" value="1"/>
</dbReference>
<evidence type="ECO:0000256" key="12">
    <source>
        <dbReference type="SAM" id="MobiDB-lite"/>
    </source>
</evidence>
<keyword evidence="6" id="KW-0479">Metal-binding</keyword>
<dbReference type="GO" id="GO:0008663">
    <property type="term" value="F:2',3'-cyclic-nucleotide 2'-phosphodiesterase activity"/>
    <property type="evidence" value="ECO:0007669"/>
    <property type="project" value="UniProtKB-EC"/>
</dbReference>
<dbReference type="FunFam" id="3.60.21.10:FF:000037">
    <property type="entry name" value="Bifunctional 2',3'-cyclic-nucleotide 2'-phosphodiesterase/3'-nucleotidase"/>
    <property type="match status" value="1"/>
</dbReference>
<dbReference type="OrthoDB" id="9775118at2"/>
<evidence type="ECO:0000313" key="14">
    <source>
        <dbReference type="EMBL" id="EFM10007.1"/>
    </source>
</evidence>
<dbReference type="Gene3D" id="3.90.780.10">
    <property type="entry name" value="5'-Nucleotidase, C-terminal domain"/>
    <property type="match status" value="1"/>
</dbReference>
<dbReference type="InterPro" id="IPR036779">
    <property type="entry name" value="LysM_dom_sf"/>
</dbReference>
<comment type="catalytic activity">
    <reaction evidence="2">
        <text>a nucleoside 2',3'-cyclic phosphate + H2O = a nucleoside 3'-phosphate + H(+)</text>
        <dbReference type="Rhea" id="RHEA:19621"/>
        <dbReference type="ChEBI" id="CHEBI:15377"/>
        <dbReference type="ChEBI" id="CHEBI:15378"/>
        <dbReference type="ChEBI" id="CHEBI:66949"/>
        <dbReference type="ChEBI" id="CHEBI:66954"/>
        <dbReference type="EC" id="3.1.4.16"/>
    </reaction>
</comment>
<organism evidence="14 15">
    <name type="scientific">Paenibacillus curdlanolyticus YK9</name>
    <dbReference type="NCBI Taxonomy" id="717606"/>
    <lineage>
        <taxon>Bacteria</taxon>
        <taxon>Bacillati</taxon>
        <taxon>Bacillota</taxon>
        <taxon>Bacilli</taxon>
        <taxon>Bacillales</taxon>
        <taxon>Paenibacillaceae</taxon>
        <taxon>Paenibacillus</taxon>
    </lineage>
</organism>
<feature type="region of interest" description="Disordered" evidence="12">
    <location>
        <begin position="664"/>
        <end position="714"/>
    </location>
</feature>
<keyword evidence="9 11" id="KW-0378">Hydrolase</keyword>
<evidence type="ECO:0000256" key="4">
    <source>
        <dbReference type="ARBA" id="ARBA00004196"/>
    </source>
</evidence>
<comment type="catalytic activity">
    <reaction evidence="1">
        <text>a ribonucleoside 3'-phosphate + H2O = a ribonucleoside + phosphate</text>
        <dbReference type="Rhea" id="RHEA:10144"/>
        <dbReference type="ChEBI" id="CHEBI:13197"/>
        <dbReference type="ChEBI" id="CHEBI:15377"/>
        <dbReference type="ChEBI" id="CHEBI:18254"/>
        <dbReference type="ChEBI" id="CHEBI:43474"/>
        <dbReference type="EC" id="3.1.3.6"/>
    </reaction>
</comment>
<feature type="chain" id="PRO_5039746906" evidence="11">
    <location>
        <begin position="22"/>
        <end position="772"/>
    </location>
</feature>
<dbReference type="Gene3D" id="3.10.350.10">
    <property type="entry name" value="LysM domain"/>
    <property type="match status" value="1"/>
</dbReference>